<name>A0A8H6S795_9AGAR</name>
<dbReference type="EMBL" id="JACAZF010000010">
    <property type="protein sequence ID" value="KAF7293381.1"/>
    <property type="molecule type" value="Genomic_DNA"/>
</dbReference>
<comment type="caution">
    <text evidence="2">The sequence shown here is derived from an EMBL/GenBank/DDBJ whole genome shotgun (WGS) entry which is preliminary data.</text>
</comment>
<reference evidence="2" key="1">
    <citation type="submission" date="2020-05" db="EMBL/GenBank/DDBJ databases">
        <title>Mycena genomes resolve the evolution of fungal bioluminescence.</title>
        <authorList>
            <person name="Tsai I.J."/>
        </authorList>
    </citation>
    <scope>NUCLEOTIDE SEQUENCE</scope>
    <source>
        <strain evidence="2">171206Taipei</strain>
    </source>
</reference>
<keyword evidence="3" id="KW-1185">Reference proteome</keyword>
<dbReference type="RefSeq" id="XP_037215544.1">
    <property type="nucleotide sequence ID" value="XM_037367712.1"/>
</dbReference>
<sequence>MIHLPPELIDSIVDNIAKEDRATLKSLCLVASVFLVACQRRLHTNLYVSSSSSKRPPTGSGWRSSSDALAHLTSSPHIAAYITHLTILITNVDLDDEEMALAMRDTTVASVFRCLSRLKEARIQGSAIYRGNSTRIRVVHPGIIQTFLDIYTSHRQLERTRKLKGLSFKLMDVEGLSVELVRKALVSADSLSCVRVRLSLDSDSESEHNGSDVDNDNDNSHSPPPTSLTISSSWMVLDLFSHLEFARHFSFLRHLTLQNIATQNHLEICFFAAQTLETLHLSFQYRLLRDTLTFPVDFPRLHRVHLYIGMFFEDGEERVPSSSIALLSRATALTELTLQFTDYLGMPSQLIFDPVSFATLDSMLVVHPTLSLFCYTVSNVAEDPAEYIDTLGGKIRQLMPRAAEKGILRVEHATS</sequence>
<gene>
    <name evidence="2" type="ORF">MIND_01115000</name>
</gene>
<evidence type="ECO:0000313" key="2">
    <source>
        <dbReference type="EMBL" id="KAF7293381.1"/>
    </source>
</evidence>
<accession>A0A8H6S795</accession>
<dbReference type="GeneID" id="59350228"/>
<evidence type="ECO:0000256" key="1">
    <source>
        <dbReference type="SAM" id="MobiDB-lite"/>
    </source>
</evidence>
<dbReference type="AlphaFoldDB" id="A0A8H6S795"/>
<dbReference type="Proteomes" id="UP000636479">
    <property type="component" value="Unassembled WGS sequence"/>
</dbReference>
<feature type="region of interest" description="Disordered" evidence="1">
    <location>
        <begin position="203"/>
        <end position="226"/>
    </location>
</feature>
<evidence type="ECO:0000313" key="3">
    <source>
        <dbReference type="Proteomes" id="UP000636479"/>
    </source>
</evidence>
<protein>
    <recommendedName>
        <fullName evidence="4">F-box domain-containing protein</fullName>
    </recommendedName>
</protein>
<dbReference type="SUPFAM" id="SSF52047">
    <property type="entry name" value="RNI-like"/>
    <property type="match status" value="1"/>
</dbReference>
<dbReference type="OrthoDB" id="2838413at2759"/>
<evidence type="ECO:0008006" key="4">
    <source>
        <dbReference type="Google" id="ProtNLM"/>
    </source>
</evidence>
<organism evidence="2 3">
    <name type="scientific">Mycena indigotica</name>
    <dbReference type="NCBI Taxonomy" id="2126181"/>
    <lineage>
        <taxon>Eukaryota</taxon>
        <taxon>Fungi</taxon>
        <taxon>Dikarya</taxon>
        <taxon>Basidiomycota</taxon>
        <taxon>Agaricomycotina</taxon>
        <taxon>Agaricomycetes</taxon>
        <taxon>Agaricomycetidae</taxon>
        <taxon>Agaricales</taxon>
        <taxon>Marasmiineae</taxon>
        <taxon>Mycenaceae</taxon>
        <taxon>Mycena</taxon>
    </lineage>
</organism>
<proteinExistence type="predicted"/>